<dbReference type="InterPro" id="IPR027304">
    <property type="entry name" value="Trigger_fact/SurA_dom_sf"/>
</dbReference>
<sequence length="265" mass="28580">MTKISGLPMAVLSMAVLASLSACKFDLSVESKAKASELKPATVVATVDGEKITDADLQPLLQAGFDKANATDRAINRLIAAHLAKSKYSDDVEAAYNAAKLEVASSVFANKRMAELMKAVTDDDIQQRYNSSIRDADFNGYQLYFAMYATEEDARAGREAAQAGKADALKNYQPVLAGKNGEASFVGRSDIPYNLGVFVAKLKEGEFTAPAVVRNGVIVLQARKIIVNRKPDLAAVKEAFRRSIADERLAKEMADARKAANVVLK</sequence>
<evidence type="ECO:0000313" key="3">
    <source>
        <dbReference type="EMBL" id="GBG14613.1"/>
    </source>
</evidence>
<protein>
    <submittedName>
        <fullName evidence="3">Lipopolysaccharide assembly protein B</fullName>
    </submittedName>
</protein>
<evidence type="ECO:0000256" key="1">
    <source>
        <dbReference type="SAM" id="SignalP"/>
    </source>
</evidence>
<dbReference type="PROSITE" id="PS51257">
    <property type="entry name" value="PROKAR_LIPOPROTEIN"/>
    <property type="match status" value="1"/>
</dbReference>
<evidence type="ECO:0000259" key="2">
    <source>
        <dbReference type="Pfam" id="PF13145"/>
    </source>
</evidence>
<dbReference type="RefSeq" id="WP_109015803.1">
    <property type="nucleotide sequence ID" value="NZ_BDOQ01000008.1"/>
</dbReference>
<dbReference type="Proteomes" id="UP000245081">
    <property type="component" value="Unassembled WGS sequence"/>
</dbReference>
<name>A0A2R5FCF0_9PROT</name>
<dbReference type="Pfam" id="PF13145">
    <property type="entry name" value="Rotamase_2"/>
    <property type="match status" value="1"/>
</dbReference>
<keyword evidence="1" id="KW-0732">Signal</keyword>
<evidence type="ECO:0000313" key="4">
    <source>
        <dbReference type="Proteomes" id="UP000245081"/>
    </source>
</evidence>
<keyword evidence="4" id="KW-1185">Reference proteome</keyword>
<feature type="domain" description="PpiC" evidence="2">
    <location>
        <begin position="120"/>
        <end position="238"/>
    </location>
</feature>
<comment type="caution">
    <text evidence="3">The sequence shown here is derived from an EMBL/GenBank/DDBJ whole genome shotgun (WGS) entry which is preliminary data.</text>
</comment>
<dbReference type="GO" id="GO:0003755">
    <property type="term" value="F:peptidyl-prolyl cis-trans isomerase activity"/>
    <property type="evidence" value="ECO:0007669"/>
    <property type="project" value="InterPro"/>
</dbReference>
<dbReference type="Gene3D" id="1.10.8.1040">
    <property type="match status" value="1"/>
</dbReference>
<dbReference type="InterPro" id="IPR000297">
    <property type="entry name" value="PPIase_PpiC"/>
</dbReference>
<proteinExistence type="predicted"/>
<dbReference type="EMBL" id="BDOQ01000008">
    <property type="protein sequence ID" value="GBG14613.1"/>
    <property type="molecule type" value="Genomic_DNA"/>
</dbReference>
<feature type="chain" id="PRO_5015353260" evidence="1">
    <location>
        <begin position="25"/>
        <end position="265"/>
    </location>
</feature>
<dbReference type="OrthoDB" id="9127601at2"/>
<gene>
    <name evidence="3" type="ORF">NMK_2212</name>
</gene>
<reference evidence="3 4" key="1">
    <citation type="journal article" date="2018" name="Environ. Microbiol.">
        <title>Isolation and genomic characterization of Novimethylophilus kurashikiensis gen. nov. sp. nov., a new lanthanide-dependent methylotrophic species of Methylophilaceae.</title>
        <authorList>
            <person name="Lv H."/>
            <person name="Sahin N."/>
            <person name="Tani A."/>
        </authorList>
    </citation>
    <scope>NUCLEOTIDE SEQUENCE [LARGE SCALE GENOMIC DNA]</scope>
    <source>
        <strain evidence="3 4">La2-4</strain>
    </source>
</reference>
<dbReference type="SUPFAM" id="SSF109998">
    <property type="entry name" value="Triger factor/SurA peptide-binding domain-like"/>
    <property type="match status" value="1"/>
</dbReference>
<dbReference type="AlphaFoldDB" id="A0A2R5FCF0"/>
<accession>A0A2R5FCF0</accession>
<feature type="signal peptide" evidence="1">
    <location>
        <begin position="1"/>
        <end position="24"/>
    </location>
</feature>
<organism evidence="3 4">
    <name type="scientific">Novimethylophilus kurashikiensis</name>
    <dbReference type="NCBI Taxonomy" id="1825523"/>
    <lineage>
        <taxon>Bacteria</taxon>
        <taxon>Pseudomonadati</taxon>
        <taxon>Pseudomonadota</taxon>
        <taxon>Betaproteobacteria</taxon>
        <taxon>Nitrosomonadales</taxon>
        <taxon>Methylophilaceae</taxon>
        <taxon>Novimethylophilus</taxon>
    </lineage>
</organism>